<organism evidence="4 5">
    <name type="scientific">Antiquaquibacter soli</name>
    <dbReference type="NCBI Taxonomy" id="3064523"/>
    <lineage>
        <taxon>Bacteria</taxon>
        <taxon>Bacillati</taxon>
        <taxon>Actinomycetota</taxon>
        <taxon>Actinomycetes</taxon>
        <taxon>Micrococcales</taxon>
        <taxon>Microbacteriaceae</taxon>
        <taxon>Antiquaquibacter</taxon>
    </lineage>
</organism>
<dbReference type="EMBL" id="JAUQUB010000001">
    <property type="protein sequence ID" value="MDO7881931.1"/>
    <property type="molecule type" value="Genomic_DNA"/>
</dbReference>
<evidence type="ECO:0000313" key="5">
    <source>
        <dbReference type="Proteomes" id="UP001241072"/>
    </source>
</evidence>
<keyword evidence="4" id="KW-0808">Transferase</keyword>
<protein>
    <submittedName>
        <fullName evidence="4">Aminotransferase class V-fold PLP-dependent enzyme</fullName>
    </submittedName>
</protein>
<dbReference type="Proteomes" id="UP001241072">
    <property type="component" value="Unassembled WGS sequence"/>
</dbReference>
<dbReference type="PANTHER" id="PTHR43092">
    <property type="entry name" value="L-CYSTEINE DESULFHYDRASE"/>
    <property type="match status" value="1"/>
</dbReference>
<dbReference type="GO" id="GO:0008483">
    <property type="term" value="F:transaminase activity"/>
    <property type="evidence" value="ECO:0007669"/>
    <property type="project" value="UniProtKB-KW"/>
</dbReference>
<dbReference type="SUPFAM" id="SSF53383">
    <property type="entry name" value="PLP-dependent transferases"/>
    <property type="match status" value="1"/>
</dbReference>
<keyword evidence="1" id="KW-0663">Pyridoxal phosphate</keyword>
<keyword evidence="5" id="KW-1185">Reference proteome</keyword>
<accession>A0ABT9BLP2</accession>
<reference evidence="4 5" key="1">
    <citation type="submission" date="2023-07" db="EMBL/GenBank/DDBJ databases">
        <title>Protaetiibacter sp. nov WY-16 isolated from soil.</title>
        <authorList>
            <person name="Liu B."/>
            <person name="Wan Y."/>
        </authorList>
    </citation>
    <scope>NUCLEOTIDE SEQUENCE [LARGE SCALE GENOMIC DNA]</scope>
    <source>
        <strain evidence="4 5">WY-16</strain>
    </source>
</reference>
<dbReference type="InterPro" id="IPR015421">
    <property type="entry name" value="PyrdxlP-dep_Trfase_major"/>
</dbReference>
<dbReference type="Pfam" id="PF00266">
    <property type="entry name" value="Aminotran_5"/>
    <property type="match status" value="1"/>
</dbReference>
<dbReference type="Gene3D" id="3.90.1150.10">
    <property type="entry name" value="Aspartate Aminotransferase, domain 1"/>
    <property type="match status" value="1"/>
</dbReference>
<comment type="caution">
    <text evidence="4">The sequence shown here is derived from an EMBL/GenBank/DDBJ whole genome shotgun (WGS) entry which is preliminary data.</text>
</comment>
<keyword evidence="4" id="KW-0032">Aminotransferase</keyword>
<dbReference type="RefSeq" id="WP_305002323.1">
    <property type="nucleotide sequence ID" value="NZ_JAUQUB010000001.1"/>
</dbReference>
<dbReference type="Gene3D" id="3.40.640.10">
    <property type="entry name" value="Type I PLP-dependent aspartate aminotransferase-like (Major domain)"/>
    <property type="match status" value="1"/>
</dbReference>
<evidence type="ECO:0000259" key="3">
    <source>
        <dbReference type="Pfam" id="PF00266"/>
    </source>
</evidence>
<dbReference type="PANTHER" id="PTHR43092:SF2">
    <property type="entry name" value="HERCYNYLCYSTEINE SULFOXIDE LYASE"/>
    <property type="match status" value="1"/>
</dbReference>
<dbReference type="InterPro" id="IPR015422">
    <property type="entry name" value="PyrdxlP-dep_Trfase_small"/>
</dbReference>
<name>A0ABT9BLP2_9MICO</name>
<evidence type="ECO:0000256" key="2">
    <source>
        <dbReference type="SAM" id="MobiDB-lite"/>
    </source>
</evidence>
<proteinExistence type="predicted"/>
<sequence length="410" mass="43331">MIPAVARPAPLVSTEGTTGREEWALDPAQRHINHGSYGAVPRRTLAFQQALKNELEANPLQWFDTLPDRMAAERAALAAFLGAEPHEIAAVPNASAAASVMFGSLRLNAGDEVLITDHVYGAVALGARRFADRWGAVVRVAAVPLAAGAEESLDAIASAVTSRTRVAIVDHISSATARGFPIAEIVELAQQHGFTLLVDGAHAAGILESAAEVAAGTENVVWFGNLHKFPAAPRPAAVLVARGALADATHPLIDSWGAGLPYPDRFDQQGTIDTTGFLSASFGIGEIERLFGWAELRRYGAELGAYAVSILAPALGEWVDDPVVELGMPEPLQPLLRLPEGVAADAAGQRALKNALSREAGVEAGVMTWNGGGYLRLSAHAYNEAEDYERLLERGIPVIARIAAEHSRAH</sequence>
<dbReference type="InterPro" id="IPR015424">
    <property type="entry name" value="PyrdxlP-dep_Trfase"/>
</dbReference>
<feature type="region of interest" description="Disordered" evidence="2">
    <location>
        <begin position="1"/>
        <end position="20"/>
    </location>
</feature>
<gene>
    <name evidence="4" type="ORF">Q5716_06780</name>
</gene>
<dbReference type="InterPro" id="IPR000192">
    <property type="entry name" value="Aminotrans_V_dom"/>
</dbReference>
<evidence type="ECO:0000256" key="1">
    <source>
        <dbReference type="ARBA" id="ARBA00022898"/>
    </source>
</evidence>
<evidence type="ECO:0000313" key="4">
    <source>
        <dbReference type="EMBL" id="MDO7881931.1"/>
    </source>
</evidence>
<feature type="domain" description="Aminotransferase class V" evidence="3">
    <location>
        <begin position="69"/>
        <end position="205"/>
    </location>
</feature>